<dbReference type="Proteomes" id="UP000070544">
    <property type="component" value="Unassembled WGS sequence"/>
</dbReference>
<feature type="compositionally biased region" description="Low complexity" evidence="1">
    <location>
        <begin position="8"/>
        <end position="17"/>
    </location>
</feature>
<reference evidence="2 3" key="1">
    <citation type="journal article" date="2015" name="Genome Biol. Evol.">
        <title>Phylogenomic analyses indicate that early fungi evolved digesting cell walls of algal ancestors of land plants.</title>
        <authorList>
            <person name="Chang Y."/>
            <person name="Wang S."/>
            <person name="Sekimoto S."/>
            <person name="Aerts A.L."/>
            <person name="Choi C."/>
            <person name="Clum A."/>
            <person name="LaButti K.M."/>
            <person name="Lindquist E.A."/>
            <person name="Yee Ngan C."/>
            <person name="Ohm R.A."/>
            <person name="Salamov A.A."/>
            <person name="Grigoriev I.V."/>
            <person name="Spatafora J.W."/>
            <person name="Berbee M.L."/>
        </authorList>
    </citation>
    <scope>NUCLEOTIDE SEQUENCE [LARGE SCALE GENOMIC DNA]</scope>
    <source>
        <strain evidence="2 3">JEL478</strain>
    </source>
</reference>
<evidence type="ECO:0000313" key="2">
    <source>
        <dbReference type="EMBL" id="KXS13753.1"/>
    </source>
</evidence>
<keyword evidence="3" id="KW-1185">Reference proteome</keyword>
<evidence type="ECO:0000256" key="1">
    <source>
        <dbReference type="SAM" id="MobiDB-lite"/>
    </source>
</evidence>
<dbReference type="AlphaFoldDB" id="A0A139ABG5"/>
<gene>
    <name evidence="2" type="ORF">M427DRAFT_58347</name>
</gene>
<organism evidence="2 3">
    <name type="scientific">Gonapodya prolifera (strain JEL478)</name>
    <name type="common">Monoblepharis prolifera</name>
    <dbReference type="NCBI Taxonomy" id="1344416"/>
    <lineage>
        <taxon>Eukaryota</taxon>
        <taxon>Fungi</taxon>
        <taxon>Fungi incertae sedis</taxon>
        <taxon>Chytridiomycota</taxon>
        <taxon>Chytridiomycota incertae sedis</taxon>
        <taxon>Monoblepharidomycetes</taxon>
        <taxon>Monoblepharidales</taxon>
        <taxon>Gonapodyaceae</taxon>
        <taxon>Gonapodya</taxon>
    </lineage>
</organism>
<feature type="region of interest" description="Disordered" evidence="1">
    <location>
        <begin position="1"/>
        <end position="47"/>
    </location>
</feature>
<sequence>MVADRPSHPVSPSHTSPPNSPTQLSTSSTPAVPILPRSASMDHRSLPLPVHPPPYIPARCESMPLPVLSPGTIDETMRQFALDFDERTWDLSGSQYHWSSQAQPLITIPPRGAHPSQRWASRSPPVGQFSSPAFLEPFPVSVHPGVPSFPVVMG</sequence>
<name>A0A139ABG5_GONPJ</name>
<accession>A0A139ABG5</accession>
<evidence type="ECO:0000313" key="3">
    <source>
        <dbReference type="Proteomes" id="UP000070544"/>
    </source>
</evidence>
<protein>
    <submittedName>
        <fullName evidence="2">Uncharacterized protein</fullName>
    </submittedName>
</protein>
<proteinExistence type="predicted"/>
<dbReference type="EMBL" id="KQ965775">
    <property type="protein sequence ID" value="KXS13753.1"/>
    <property type="molecule type" value="Genomic_DNA"/>
</dbReference>